<dbReference type="InterPro" id="IPR011989">
    <property type="entry name" value="ARM-like"/>
</dbReference>
<dbReference type="Gene3D" id="1.25.10.10">
    <property type="entry name" value="Leucine-rich Repeat Variant"/>
    <property type="match status" value="1"/>
</dbReference>
<reference evidence="1 2" key="1">
    <citation type="journal article" date="2012" name="J. Bacteriol.">
        <title>Complete Genome Sequence of the Naphthalene-Degrading Bacterium Pseudomonas stutzeri AN10 (CCUG 29243).</title>
        <authorList>
            <person name="Brunet-Galmes I."/>
            <person name="Busquets A."/>
            <person name="Pena A."/>
            <person name="Gomila M."/>
            <person name="Nogales B."/>
            <person name="Garcia-Valdes E."/>
            <person name="Lalucat J."/>
            <person name="Bennasar A."/>
            <person name="Bosch R."/>
        </authorList>
    </citation>
    <scope>NUCLEOTIDE SEQUENCE [LARGE SCALE GENOMIC DNA]</scope>
    <source>
        <strain evidence="1 2">CCUG 29243</strain>
    </source>
</reference>
<evidence type="ECO:0000313" key="2">
    <source>
        <dbReference type="Proteomes" id="UP000006063"/>
    </source>
</evidence>
<sequence>MNEIRGWLDRLVNKQGAVQSWADRRRVEALELVAQAENDAAWVGLSRHCNGFVREVAVRELNRTRSPDALVALIDRLNDWVPQVRDLAAAGLKQYLSPSQAPALLAALEPLIALEARQRVDHGPTLMAARTVLQSPLVREEVNRNFLTRQGKAARYLFDLLLECEGEPEALLRSALAHRELTVRLMAVAACKQLPAYQARPLLAEALPRPGASVRVCVLRALLPLLDDPRNVLRDALLDASRGVRGLACWAAPRSGLDAAALLAERLQGDMPVTKNGWLGILGLADGLNVELDMQWLEKALHSGYPTVRESAVLKLRDDHLSLLFEMLEDPSDRVFGASVARLGKQPWSSLKELDSKLSQRWHALPAARREAILRLLPAWQQLAFLLARLDAETDLQAFWLRQLAHWCDRQYLMVDPVTPRIEREAAAEKLMQLAAQGLLSIEKVQRIL</sequence>
<dbReference type="EMBL" id="CP003677">
    <property type="protein sequence ID" value="AFM34149.1"/>
    <property type="molecule type" value="Genomic_DNA"/>
</dbReference>
<dbReference type="HOGENOM" id="CLU_048103_0_0_6"/>
<evidence type="ECO:0000313" key="1">
    <source>
        <dbReference type="EMBL" id="AFM34149.1"/>
    </source>
</evidence>
<protein>
    <submittedName>
        <fullName evidence="1">PBS lyase HEAT-like repeat protein</fullName>
    </submittedName>
</protein>
<dbReference type="RefSeq" id="WP_014821019.1">
    <property type="nucleotide sequence ID" value="NC_018028.1"/>
</dbReference>
<dbReference type="eggNOG" id="COG1413">
    <property type="taxonomic scope" value="Bacteria"/>
</dbReference>
<dbReference type="KEGG" id="psc:A458_14600"/>
<gene>
    <name evidence="1" type="ORF">A458_14600</name>
</gene>
<dbReference type="Proteomes" id="UP000006063">
    <property type="component" value="Chromosome"/>
</dbReference>
<dbReference type="AlphaFoldDB" id="I4CVP2"/>
<dbReference type="InterPro" id="IPR016024">
    <property type="entry name" value="ARM-type_fold"/>
</dbReference>
<keyword evidence="1" id="KW-0456">Lyase</keyword>
<name>I4CVP2_STUST</name>
<dbReference type="SUPFAM" id="SSF48371">
    <property type="entry name" value="ARM repeat"/>
    <property type="match status" value="1"/>
</dbReference>
<dbReference type="PATRIC" id="fig|1196835.3.peg.2939"/>
<organism evidence="1 2">
    <name type="scientific">Stutzerimonas stutzeri CCUG 29243</name>
    <dbReference type="NCBI Taxonomy" id="1196835"/>
    <lineage>
        <taxon>Bacteria</taxon>
        <taxon>Pseudomonadati</taxon>
        <taxon>Pseudomonadota</taxon>
        <taxon>Gammaproteobacteria</taxon>
        <taxon>Pseudomonadales</taxon>
        <taxon>Pseudomonadaceae</taxon>
        <taxon>Stutzerimonas</taxon>
    </lineage>
</organism>
<proteinExistence type="predicted"/>
<dbReference type="GO" id="GO:0016829">
    <property type="term" value="F:lyase activity"/>
    <property type="evidence" value="ECO:0007669"/>
    <property type="project" value="UniProtKB-KW"/>
</dbReference>
<accession>I4CVP2</accession>